<evidence type="ECO:0000313" key="1">
    <source>
        <dbReference type="EMBL" id="GFR79165.1"/>
    </source>
</evidence>
<proteinExistence type="predicted"/>
<organism evidence="1 2">
    <name type="scientific">Elysia marginata</name>
    <dbReference type="NCBI Taxonomy" id="1093978"/>
    <lineage>
        <taxon>Eukaryota</taxon>
        <taxon>Metazoa</taxon>
        <taxon>Spiralia</taxon>
        <taxon>Lophotrochozoa</taxon>
        <taxon>Mollusca</taxon>
        <taxon>Gastropoda</taxon>
        <taxon>Heterobranchia</taxon>
        <taxon>Euthyneura</taxon>
        <taxon>Panpulmonata</taxon>
        <taxon>Sacoglossa</taxon>
        <taxon>Placobranchoidea</taxon>
        <taxon>Plakobranchidae</taxon>
        <taxon>Elysia</taxon>
    </lineage>
</organism>
<dbReference type="Proteomes" id="UP000762676">
    <property type="component" value="Unassembled WGS sequence"/>
</dbReference>
<dbReference type="PANTHER" id="PTHR33395:SF22">
    <property type="entry name" value="REVERSE TRANSCRIPTASE DOMAIN-CONTAINING PROTEIN"/>
    <property type="match status" value="1"/>
</dbReference>
<comment type="caution">
    <text evidence="1">The sequence shown here is derived from an EMBL/GenBank/DDBJ whole genome shotgun (WGS) entry which is preliminary data.</text>
</comment>
<gene>
    <name evidence="1" type="ORF">ElyMa_002282700</name>
</gene>
<dbReference type="AlphaFoldDB" id="A0AAV4G2H6"/>
<dbReference type="EMBL" id="BMAT01004724">
    <property type="protein sequence ID" value="GFR79165.1"/>
    <property type="molecule type" value="Genomic_DNA"/>
</dbReference>
<keyword evidence="2" id="KW-1185">Reference proteome</keyword>
<evidence type="ECO:0000313" key="2">
    <source>
        <dbReference type="Proteomes" id="UP000762676"/>
    </source>
</evidence>
<accession>A0AAV4G2H6</accession>
<dbReference type="PANTHER" id="PTHR33395">
    <property type="entry name" value="TRANSCRIPTASE, PUTATIVE-RELATED-RELATED"/>
    <property type="match status" value="1"/>
</dbReference>
<protein>
    <submittedName>
        <fullName evidence="1">Uncharacterized protein</fullName>
    </submittedName>
</protein>
<sequence>MTRAAKACINKKTELFKDYLKCRTVANFKKYAAIRNKSKRLVKQPVKQYESSVAKECKTNVKRFWKYVNTKLRRRVGVKTLLKDNDNETVSDAEKAGVVNNFVAGVFIHERVANIPNFEDCSDGQYLNDIVITKEGILQRLSDSDVTKSMRPDLLPPRFLKEVS</sequence>
<name>A0AAV4G2H6_9GAST</name>
<reference evidence="1 2" key="1">
    <citation type="journal article" date="2021" name="Elife">
        <title>Chloroplast acquisition without the gene transfer in kleptoplastic sea slugs, Plakobranchus ocellatus.</title>
        <authorList>
            <person name="Maeda T."/>
            <person name="Takahashi S."/>
            <person name="Yoshida T."/>
            <person name="Shimamura S."/>
            <person name="Takaki Y."/>
            <person name="Nagai Y."/>
            <person name="Toyoda A."/>
            <person name="Suzuki Y."/>
            <person name="Arimoto A."/>
            <person name="Ishii H."/>
            <person name="Satoh N."/>
            <person name="Nishiyama T."/>
            <person name="Hasebe M."/>
            <person name="Maruyama T."/>
            <person name="Minagawa J."/>
            <person name="Obokata J."/>
            <person name="Shigenobu S."/>
        </authorList>
    </citation>
    <scope>NUCLEOTIDE SEQUENCE [LARGE SCALE GENOMIC DNA]</scope>
</reference>